<dbReference type="PROSITE" id="PS00160">
    <property type="entry name" value="ALDOLASE_KDPG_KHG_2"/>
    <property type="match status" value="1"/>
</dbReference>
<keyword evidence="6" id="KW-0456">Lyase</keyword>
<sequence>MANYLDYGVIPVLVIDKPSCAKGVGEALLAAGLPVVELTLRTESSWDSYQELRKIEGLCLGVGSINSVENMKKTIDLGADFAVSPGLLTEIAEVAIDAGMSYHPGVATPSEISRGLSLGLKVLKFFPAEALGGMKTLNSMSAPFKDLRFIPTGGIDLKLLPEYLQSKKVAAVGGSWMVPQALVDQGDYEAITQLTTQAVEAVRQIKEGTHAKN</sequence>
<dbReference type="InterPro" id="IPR031338">
    <property type="entry name" value="KDPG/KHG_AS_2"/>
</dbReference>
<reference evidence="9" key="1">
    <citation type="submission" date="2020-05" db="EMBL/GenBank/DDBJ databases">
        <authorList>
            <person name="Chiriac C."/>
            <person name="Salcher M."/>
            <person name="Ghai R."/>
            <person name="Kavagutti S V."/>
        </authorList>
    </citation>
    <scope>NUCLEOTIDE SEQUENCE</scope>
</reference>
<evidence type="ECO:0000256" key="2">
    <source>
        <dbReference type="ARBA" id="ARBA00004736"/>
    </source>
</evidence>
<proteinExistence type="inferred from homology"/>
<dbReference type="NCBIfam" id="TIGR01182">
    <property type="entry name" value="eda"/>
    <property type="match status" value="1"/>
</dbReference>
<comment type="catalytic activity">
    <reaction evidence="1">
        <text>2-dehydro-3-deoxy-6-phospho-D-gluconate = D-glyceraldehyde 3-phosphate + pyruvate</text>
        <dbReference type="Rhea" id="RHEA:17089"/>
        <dbReference type="ChEBI" id="CHEBI:15361"/>
        <dbReference type="ChEBI" id="CHEBI:57569"/>
        <dbReference type="ChEBI" id="CHEBI:59776"/>
        <dbReference type="EC" id="4.1.2.14"/>
    </reaction>
</comment>
<evidence type="ECO:0000256" key="8">
    <source>
        <dbReference type="ARBA" id="ARBA00023277"/>
    </source>
</evidence>
<dbReference type="Gene3D" id="3.20.20.70">
    <property type="entry name" value="Aldolase class I"/>
    <property type="match status" value="1"/>
</dbReference>
<keyword evidence="8" id="KW-0119">Carbohydrate metabolism</keyword>
<comment type="pathway">
    <text evidence="2">Carbohydrate acid metabolism; 2-dehydro-3-deoxy-D-gluconate degradation; D-glyceraldehyde 3-phosphate and pyruvate from 2-dehydro-3-deoxy-D-gluconate: step 2/2.</text>
</comment>
<comment type="subunit">
    <text evidence="4">Homotrimer.</text>
</comment>
<dbReference type="InterPro" id="IPR031337">
    <property type="entry name" value="KDPG/KHG_AS_1"/>
</dbReference>
<evidence type="ECO:0000256" key="7">
    <source>
        <dbReference type="ARBA" id="ARBA00023270"/>
    </source>
</evidence>
<evidence type="ECO:0000256" key="3">
    <source>
        <dbReference type="ARBA" id="ARBA00006906"/>
    </source>
</evidence>
<keyword evidence="7" id="KW-0704">Schiff base</keyword>
<dbReference type="EMBL" id="CAEZUV010000091">
    <property type="protein sequence ID" value="CAB4615775.1"/>
    <property type="molecule type" value="Genomic_DNA"/>
</dbReference>
<evidence type="ECO:0000313" key="9">
    <source>
        <dbReference type="EMBL" id="CAB4615775.1"/>
    </source>
</evidence>
<organism evidence="9">
    <name type="scientific">freshwater metagenome</name>
    <dbReference type="NCBI Taxonomy" id="449393"/>
    <lineage>
        <taxon>unclassified sequences</taxon>
        <taxon>metagenomes</taxon>
        <taxon>ecological metagenomes</taxon>
    </lineage>
</organism>
<evidence type="ECO:0000256" key="5">
    <source>
        <dbReference type="ARBA" id="ARBA00013063"/>
    </source>
</evidence>
<evidence type="ECO:0000256" key="1">
    <source>
        <dbReference type="ARBA" id="ARBA00000654"/>
    </source>
</evidence>
<protein>
    <recommendedName>
        <fullName evidence="5">2-dehydro-3-deoxy-phosphogluconate aldolase</fullName>
        <ecNumber evidence="5">4.1.2.14</ecNumber>
    </recommendedName>
</protein>
<name>A0A6J6HWB5_9ZZZZ</name>
<dbReference type="GO" id="GO:0008675">
    <property type="term" value="F:2-dehydro-3-deoxy-phosphogluconate aldolase activity"/>
    <property type="evidence" value="ECO:0007669"/>
    <property type="project" value="UniProtKB-EC"/>
</dbReference>
<dbReference type="Pfam" id="PF01081">
    <property type="entry name" value="Aldolase"/>
    <property type="match status" value="1"/>
</dbReference>
<dbReference type="PROSITE" id="PS00159">
    <property type="entry name" value="ALDOLASE_KDPG_KHG_1"/>
    <property type="match status" value="1"/>
</dbReference>
<gene>
    <name evidence="9" type="ORF">UFOPK1856_00682</name>
</gene>
<dbReference type="InterPro" id="IPR000887">
    <property type="entry name" value="Aldlse_KDPG_KHG"/>
</dbReference>
<dbReference type="CDD" id="cd00452">
    <property type="entry name" value="KDPG_aldolase"/>
    <property type="match status" value="1"/>
</dbReference>
<dbReference type="InterPro" id="IPR013785">
    <property type="entry name" value="Aldolase_TIM"/>
</dbReference>
<accession>A0A6J6HWB5</accession>
<dbReference type="PANTHER" id="PTHR30246">
    <property type="entry name" value="2-KETO-3-DEOXY-6-PHOSPHOGLUCONATE ALDOLASE"/>
    <property type="match status" value="1"/>
</dbReference>
<evidence type="ECO:0000256" key="6">
    <source>
        <dbReference type="ARBA" id="ARBA00023239"/>
    </source>
</evidence>
<dbReference type="PANTHER" id="PTHR30246:SF1">
    <property type="entry name" value="2-DEHYDRO-3-DEOXY-6-PHOSPHOGALACTONATE ALDOLASE-RELATED"/>
    <property type="match status" value="1"/>
</dbReference>
<dbReference type="SUPFAM" id="SSF51569">
    <property type="entry name" value="Aldolase"/>
    <property type="match status" value="1"/>
</dbReference>
<dbReference type="AlphaFoldDB" id="A0A6J6HWB5"/>
<evidence type="ECO:0000256" key="4">
    <source>
        <dbReference type="ARBA" id="ARBA00011233"/>
    </source>
</evidence>
<comment type="similarity">
    <text evidence="3">Belongs to the KHG/KDPG aldolase family.</text>
</comment>
<dbReference type="EC" id="4.1.2.14" evidence="5"/>